<comment type="caution">
    <text evidence="1">The sequence shown here is derived from an EMBL/GenBank/DDBJ whole genome shotgun (WGS) entry which is preliminary data.</text>
</comment>
<organism evidence="1 2">
    <name type="scientific">Paenibacillus xanthanilyticus</name>
    <dbReference type="NCBI Taxonomy" id="1783531"/>
    <lineage>
        <taxon>Bacteria</taxon>
        <taxon>Bacillati</taxon>
        <taxon>Bacillota</taxon>
        <taxon>Bacilli</taxon>
        <taxon>Bacillales</taxon>
        <taxon>Paenibacillaceae</taxon>
        <taxon>Paenibacillus</taxon>
    </lineage>
</organism>
<reference evidence="2" key="1">
    <citation type="journal article" date="2019" name="Int. J. Syst. Evol. Microbiol.">
        <title>The Global Catalogue of Microorganisms (GCM) 10K type strain sequencing project: providing services to taxonomists for standard genome sequencing and annotation.</title>
        <authorList>
            <consortium name="The Broad Institute Genomics Platform"/>
            <consortium name="The Broad Institute Genome Sequencing Center for Infectious Disease"/>
            <person name="Wu L."/>
            <person name="Ma J."/>
        </authorList>
    </citation>
    <scope>NUCLEOTIDE SEQUENCE [LARGE SCALE GENOMIC DNA]</scope>
    <source>
        <strain evidence="2">IBRC-M 10987</strain>
    </source>
</reference>
<dbReference type="Proteomes" id="UP001595715">
    <property type="component" value="Unassembled WGS sequence"/>
</dbReference>
<protein>
    <submittedName>
        <fullName evidence="1">Uncharacterized protein</fullName>
    </submittedName>
</protein>
<sequence>MKTKPKVNEEPIEEREVSTSELAAVLGKTSSWVRQLTRDKVLVQVGRGKYRLADAVQAYVEHVSGGQIEDDRPRLRDEQAELTRIKKEDAMLDLAVKRGELHRAEDVRLVMTDMLLNFRSRMMSLPVKIAPRVAYLKEVPAIREVLEDEIRIALTTLSDYNPEEFKEGAFYERDAAEDG</sequence>
<dbReference type="EMBL" id="JBHSAM010000034">
    <property type="protein sequence ID" value="MFC4102923.1"/>
    <property type="molecule type" value="Genomic_DNA"/>
</dbReference>
<evidence type="ECO:0000313" key="1">
    <source>
        <dbReference type="EMBL" id="MFC4102923.1"/>
    </source>
</evidence>
<accession>A0ABV8KA68</accession>
<dbReference type="RefSeq" id="WP_377721977.1">
    <property type="nucleotide sequence ID" value="NZ_JBHSAM010000034.1"/>
</dbReference>
<evidence type="ECO:0000313" key="2">
    <source>
        <dbReference type="Proteomes" id="UP001595715"/>
    </source>
</evidence>
<name>A0ABV8KA68_9BACL</name>
<proteinExistence type="predicted"/>
<gene>
    <name evidence="1" type="ORF">ACFOZ8_25195</name>
</gene>
<keyword evidence="2" id="KW-1185">Reference proteome</keyword>